<name>A0ABU3SEY0_9HYPH</name>
<dbReference type="PIRSF" id="PIRSF018266">
    <property type="entry name" value="FecR"/>
    <property type="match status" value="1"/>
</dbReference>
<evidence type="ECO:0000313" key="3">
    <source>
        <dbReference type="EMBL" id="MDU0342957.1"/>
    </source>
</evidence>
<dbReference type="EMBL" id="JAWDID010000053">
    <property type="protein sequence ID" value="MDU0342957.1"/>
    <property type="molecule type" value="Genomic_DNA"/>
</dbReference>
<dbReference type="InterPro" id="IPR006860">
    <property type="entry name" value="FecR"/>
</dbReference>
<feature type="domain" description="FecR N-terminal" evidence="2">
    <location>
        <begin position="11"/>
        <end position="52"/>
    </location>
</feature>
<evidence type="ECO:0000313" key="4">
    <source>
        <dbReference type="Proteomes" id="UP001254257"/>
    </source>
</evidence>
<dbReference type="Proteomes" id="UP001254257">
    <property type="component" value="Unassembled WGS sequence"/>
</dbReference>
<dbReference type="Pfam" id="PF16220">
    <property type="entry name" value="DUF4880"/>
    <property type="match status" value="1"/>
</dbReference>
<evidence type="ECO:0000259" key="1">
    <source>
        <dbReference type="Pfam" id="PF04773"/>
    </source>
</evidence>
<reference evidence="3 4" key="1">
    <citation type="submission" date="2023-09" db="EMBL/GenBank/DDBJ databases">
        <title>Whole genome shotgun sequencing (WGS) of Bosea sp. ZW T0_25, isolated from stored onions (Allium cepa).</title>
        <authorList>
            <person name="Stoll D.A."/>
            <person name="Huch M."/>
        </authorList>
    </citation>
    <scope>NUCLEOTIDE SEQUENCE [LARGE SCALE GENOMIC DNA]</scope>
    <source>
        <strain evidence="3 4">ZW T0_25</strain>
    </source>
</reference>
<dbReference type="InterPro" id="IPR032623">
    <property type="entry name" value="FecR_N"/>
</dbReference>
<dbReference type="Gene3D" id="2.60.120.1440">
    <property type="match status" value="1"/>
</dbReference>
<sequence>MEPDPADTIDDAAIAWFVRLRDEQASEADRAAFAAWRRADPAHERAWRELEAIWGALDQLAPPKLATPAAVVTAPRRRPRPLWQPLAAAAMLLLAVTASLRLQPPGLFADHRTAIGERRTIALADGSRVELGPGSAIDVEIDGARRAVRLVTGEAFFSVARDETRPFVVSAGQGQIAVLGTAFDVKIAPSERVSVVVTESKVAVSAGGGAAVGVSAGQEVSYDGRGVSPVRMADLDAVQAWRQDQIVFHDAPLDTVLSELGRYRRGHVQLLGGELGKRRVTAVFDAKRPDAALETIARNLDLRLLRATGYFAALVAW</sequence>
<dbReference type="Pfam" id="PF04773">
    <property type="entry name" value="FecR"/>
    <property type="match status" value="1"/>
</dbReference>
<dbReference type="PANTHER" id="PTHR30273">
    <property type="entry name" value="PERIPLASMIC SIGNAL SENSOR AND SIGMA FACTOR ACTIVATOR FECR-RELATED"/>
    <property type="match status" value="1"/>
</dbReference>
<gene>
    <name evidence="3" type="ORF">RKE40_23925</name>
</gene>
<keyword evidence="4" id="KW-1185">Reference proteome</keyword>
<dbReference type="InterPro" id="IPR012373">
    <property type="entry name" value="Ferrdict_sens_TM"/>
</dbReference>
<feature type="domain" description="FecR protein" evidence="1">
    <location>
        <begin position="110"/>
        <end position="202"/>
    </location>
</feature>
<accession>A0ABU3SEY0</accession>
<dbReference type="Gene3D" id="3.55.50.30">
    <property type="match status" value="1"/>
</dbReference>
<protein>
    <submittedName>
        <fullName evidence="3">FecR family protein</fullName>
    </submittedName>
</protein>
<comment type="caution">
    <text evidence="3">The sequence shown here is derived from an EMBL/GenBank/DDBJ whole genome shotgun (WGS) entry which is preliminary data.</text>
</comment>
<organism evidence="3 4">
    <name type="scientific">Bosea rubneri</name>
    <dbReference type="NCBI Taxonomy" id="3075434"/>
    <lineage>
        <taxon>Bacteria</taxon>
        <taxon>Pseudomonadati</taxon>
        <taxon>Pseudomonadota</taxon>
        <taxon>Alphaproteobacteria</taxon>
        <taxon>Hyphomicrobiales</taxon>
        <taxon>Boseaceae</taxon>
        <taxon>Bosea</taxon>
    </lineage>
</organism>
<dbReference type="RefSeq" id="WP_316020707.1">
    <property type="nucleotide sequence ID" value="NZ_JAWDID010000053.1"/>
</dbReference>
<evidence type="ECO:0000259" key="2">
    <source>
        <dbReference type="Pfam" id="PF16220"/>
    </source>
</evidence>
<proteinExistence type="predicted"/>
<dbReference type="PANTHER" id="PTHR30273:SF2">
    <property type="entry name" value="PROTEIN FECR"/>
    <property type="match status" value="1"/>
</dbReference>